<dbReference type="RefSeq" id="WP_033298927.1">
    <property type="nucleotide sequence ID" value="NZ_JBFAGR010000013.1"/>
</dbReference>
<comment type="caution">
    <text evidence="1">The sequence shown here is derived from an EMBL/GenBank/DDBJ whole genome shotgun (WGS) entry which is preliminary data.</text>
</comment>
<reference evidence="2" key="1">
    <citation type="journal article" date="2019" name="Int. J. Syst. Evol. Microbiol.">
        <title>The Global Catalogue of Microorganisms (GCM) 10K type strain sequencing project: providing services to taxonomists for standard genome sequencing and annotation.</title>
        <authorList>
            <consortium name="The Broad Institute Genomics Platform"/>
            <consortium name="The Broad Institute Genome Sequencing Center for Infectious Disease"/>
            <person name="Wu L."/>
            <person name="Ma J."/>
        </authorList>
    </citation>
    <scope>NUCLEOTIDE SEQUENCE [LARGE SCALE GENOMIC DNA]</scope>
    <source>
        <strain evidence="2">ICMP 257</strain>
    </source>
</reference>
<protein>
    <recommendedName>
        <fullName evidence="3">Secreted protein</fullName>
    </recommendedName>
</protein>
<accession>A0ABV9V8V3</accession>
<sequence>MAVVIFLFVIAAAFLVVALVGPYRLYWRARPQAARQPSDTALAVGRVAAFGAAGVFVFGGCSVQAGIDRASWSASEVREAAEEAADSMAADTQIRRDPADGYTSLIKAGVMRAGDDQGPLYRVSVERAAGGGHDYEISAGGAATTVCMHVTEEKSAEGGVFVPGADGGSSSSIPEYDLTATVDDGAC</sequence>
<gene>
    <name evidence="1" type="ORF">ACFPL4_12780</name>
</gene>
<name>A0ABV9V8V3_STRAZ</name>
<evidence type="ECO:0000313" key="2">
    <source>
        <dbReference type="Proteomes" id="UP001595908"/>
    </source>
</evidence>
<dbReference type="GeneID" id="31232732"/>
<dbReference type="EMBL" id="JBHSJE010000002">
    <property type="protein sequence ID" value="MFC4979234.1"/>
    <property type="molecule type" value="Genomic_DNA"/>
</dbReference>
<evidence type="ECO:0000313" key="1">
    <source>
        <dbReference type="EMBL" id="MFC4979234.1"/>
    </source>
</evidence>
<keyword evidence="2" id="KW-1185">Reference proteome</keyword>
<organism evidence="1 2">
    <name type="scientific">Streptomyces atroolivaceus</name>
    <dbReference type="NCBI Taxonomy" id="66869"/>
    <lineage>
        <taxon>Bacteria</taxon>
        <taxon>Bacillati</taxon>
        <taxon>Actinomycetota</taxon>
        <taxon>Actinomycetes</taxon>
        <taxon>Kitasatosporales</taxon>
        <taxon>Streptomycetaceae</taxon>
        <taxon>Streptomyces</taxon>
    </lineage>
</organism>
<evidence type="ECO:0008006" key="3">
    <source>
        <dbReference type="Google" id="ProtNLM"/>
    </source>
</evidence>
<dbReference type="Proteomes" id="UP001595908">
    <property type="component" value="Unassembled WGS sequence"/>
</dbReference>
<proteinExistence type="predicted"/>